<evidence type="ECO:0000256" key="3">
    <source>
        <dbReference type="ARBA" id="ARBA00022692"/>
    </source>
</evidence>
<keyword evidence="2" id="KW-0813">Transport</keyword>
<name>A0ABR1ZHE8_9ROSI</name>
<dbReference type="Proteomes" id="UP001472677">
    <property type="component" value="Unassembled WGS sequence"/>
</dbReference>
<evidence type="ECO:0000256" key="8">
    <source>
        <dbReference type="SAM" id="Phobius"/>
    </source>
</evidence>
<proteinExistence type="predicted"/>
<keyword evidence="6 8" id="KW-0472">Membrane</keyword>
<keyword evidence="4" id="KW-0029">Amino-acid transport</keyword>
<keyword evidence="5 8" id="KW-1133">Transmembrane helix</keyword>
<protein>
    <recommendedName>
        <fullName evidence="9">Amino acid transporter transmembrane domain-containing protein</fullName>
    </recommendedName>
</protein>
<keyword evidence="3 8" id="KW-0812">Transmembrane</keyword>
<evidence type="ECO:0000313" key="11">
    <source>
        <dbReference type="Proteomes" id="UP001472677"/>
    </source>
</evidence>
<feature type="region of interest" description="Disordered" evidence="7">
    <location>
        <begin position="1"/>
        <end position="20"/>
    </location>
</feature>
<reference evidence="10 11" key="1">
    <citation type="journal article" date="2024" name="G3 (Bethesda)">
        <title>Genome assembly of Hibiscus sabdariffa L. provides insights into metabolisms of medicinal natural products.</title>
        <authorList>
            <person name="Kim T."/>
        </authorList>
    </citation>
    <scope>NUCLEOTIDE SEQUENCE [LARGE SCALE GENOMIC DNA]</scope>
    <source>
        <strain evidence="10">TK-2024</strain>
        <tissue evidence="10">Old leaves</tissue>
    </source>
</reference>
<comment type="subcellular location">
    <subcellularLocation>
        <location evidence="1">Membrane</location>
    </subcellularLocation>
</comment>
<feature type="domain" description="Amino acid transporter transmembrane" evidence="9">
    <location>
        <begin position="63"/>
        <end position="167"/>
    </location>
</feature>
<evidence type="ECO:0000256" key="7">
    <source>
        <dbReference type="SAM" id="MobiDB-lite"/>
    </source>
</evidence>
<gene>
    <name evidence="10" type="ORF">V6N12_020137</name>
</gene>
<keyword evidence="11" id="KW-1185">Reference proteome</keyword>
<dbReference type="EMBL" id="JBBPBM010002217">
    <property type="protein sequence ID" value="KAK8479742.1"/>
    <property type="molecule type" value="Genomic_DNA"/>
</dbReference>
<evidence type="ECO:0000259" key="9">
    <source>
        <dbReference type="Pfam" id="PF01490"/>
    </source>
</evidence>
<sequence length="188" mass="20949">MRQRGRILGTASKPSATSPSQGLYHGIEGYTKIKSSSKRILEKDNLARCLSDHDRVDFWVMHAAFGNNPPGNFLTGFAFTKAYWLIDIAKHWDGNMCIVVHLVGAYQQLLTGGGPVHKPLFGDSIFSAFRLLWQTAYVIMTTVVAMLLPFFSGVVGLLGATLFWPLISRSKCRYQEKTFTPFAGHEYG</sequence>
<evidence type="ECO:0000256" key="1">
    <source>
        <dbReference type="ARBA" id="ARBA00004370"/>
    </source>
</evidence>
<evidence type="ECO:0000256" key="2">
    <source>
        <dbReference type="ARBA" id="ARBA00022448"/>
    </source>
</evidence>
<comment type="caution">
    <text evidence="10">The sequence shown here is derived from an EMBL/GenBank/DDBJ whole genome shotgun (WGS) entry which is preliminary data.</text>
</comment>
<evidence type="ECO:0000313" key="10">
    <source>
        <dbReference type="EMBL" id="KAK8479742.1"/>
    </source>
</evidence>
<organism evidence="10 11">
    <name type="scientific">Hibiscus sabdariffa</name>
    <name type="common">roselle</name>
    <dbReference type="NCBI Taxonomy" id="183260"/>
    <lineage>
        <taxon>Eukaryota</taxon>
        <taxon>Viridiplantae</taxon>
        <taxon>Streptophyta</taxon>
        <taxon>Embryophyta</taxon>
        <taxon>Tracheophyta</taxon>
        <taxon>Spermatophyta</taxon>
        <taxon>Magnoliopsida</taxon>
        <taxon>eudicotyledons</taxon>
        <taxon>Gunneridae</taxon>
        <taxon>Pentapetalae</taxon>
        <taxon>rosids</taxon>
        <taxon>malvids</taxon>
        <taxon>Malvales</taxon>
        <taxon>Malvaceae</taxon>
        <taxon>Malvoideae</taxon>
        <taxon>Hibiscus</taxon>
    </lineage>
</organism>
<evidence type="ECO:0000256" key="4">
    <source>
        <dbReference type="ARBA" id="ARBA00022970"/>
    </source>
</evidence>
<dbReference type="Pfam" id="PF01490">
    <property type="entry name" value="Aa_trans"/>
    <property type="match status" value="1"/>
</dbReference>
<feature type="transmembrane region" description="Helical" evidence="8">
    <location>
        <begin position="137"/>
        <end position="167"/>
    </location>
</feature>
<dbReference type="PANTHER" id="PTHR48017">
    <property type="entry name" value="OS05G0424000 PROTEIN-RELATED"/>
    <property type="match status" value="1"/>
</dbReference>
<dbReference type="InterPro" id="IPR013057">
    <property type="entry name" value="AA_transpt_TM"/>
</dbReference>
<evidence type="ECO:0000256" key="5">
    <source>
        <dbReference type="ARBA" id="ARBA00022989"/>
    </source>
</evidence>
<accession>A0ABR1ZHE8</accession>
<evidence type="ECO:0000256" key="6">
    <source>
        <dbReference type="ARBA" id="ARBA00023136"/>
    </source>
</evidence>